<dbReference type="Pfam" id="PF03883">
    <property type="entry name" value="H2O2_YaaD"/>
    <property type="match status" value="1"/>
</dbReference>
<dbReference type="RefSeq" id="WP_284378473.1">
    <property type="nucleotide sequence ID" value="NZ_BSNN01000004.1"/>
</dbReference>
<evidence type="ECO:0000313" key="3">
    <source>
        <dbReference type="Proteomes" id="UP001156694"/>
    </source>
</evidence>
<dbReference type="Proteomes" id="UP001156694">
    <property type="component" value="Unassembled WGS sequence"/>
</dbReference>
<comment type="caution">
    <text evidence="2">The sequence shown here is derived from an EMBL/GenBank/DDBJ whole genome shotgun (WGS) entry which is preliminary data.</text>
</comment>
<gene>
    <name evidence="2" type="ORF">GCM10007939_19790</name>
</gene>
<keyword evidence="3" id="KW-1185">Reference proteome</keyword>
<proteinExistence type="inferred from homology"/>
<organism evidence="2 3">
    <name type="scientific">Amylibacter marinus</name>
    <dbReference type="NCBI Taxonomy" id="1475483"/>
    <lineage>
        <taxon>Bacteria</taxon>
        <taxon>Pseudomonadati</taxon>
        <taxon>Pseudomonadota</taxon>
        <taxon>Alphaproteobacteria</taxon>
        <taxon>Rhodobacterales</taxon>
        <taxon>Paracoccaceae</taxon>
        <taxon>Amylibacter</taxon>
    </lineage>
</organism>
<dbReference type="PANTHER" id="PTHR30283:SF4">
    <property type="entry name" value="PEROXIDE STRESS RESISTANCE PROTEIN YAAA"/>
    <property type="match status" value="1"/>
</dbReference>
<sequence length="251" mass="27929">MLAVISPAKKMDFEPIEGVAHSQPVFQDAANELVAEARKLSVSDLCNLMKISEKLGRLNRERFQAFAPQSDDMNSKQAGFAFAGDTYLGLRAAELGADDLAYAQDHLRILSGLYGVLRPLDRIQPYRLEMGRRLKTARGNSLYDFWGGRIGSALDQASDGVVINLASNEYFKSTGKAMTSRVITPAFKEERADGLKMIGVFAKKARGAMARYIIQNRIEDLDGLREFNTDGYKYRADLSGKDDWVFSRVTP</sequence>
<reference evidence="3" key="1">
    <citation type="journal article" date="2019" name="Int. J. Syst. Evol. Microbiol.">
        <title>The Global Catalogue of Microorganisms (GCM) 10K type strain sequencing project: providing services to taxonomists for standard genome sequencing and annotation.</title>
        <authorList>
            <consortium name="The Broad Institute Genomics Platform"/>
            <consortium name="The Broad Institute Genome Sequencing Center for Infectious Disease"/>
            <person name="Wu L."/>
            <person name="Ma J."/>
        </authorList>
    </citation>
    <scope>NUCLEOTIDE SEQUENCE [LARGE SCALE GENOMIC DNA]</scope>
    <source>
        <strain evidence="3">NBRC 110140</strain>
    </source>
</reference>
<name>A0ABQ5VXB5_9RHOB</name>
<dbReference type="InterPro" id="IPR005583">
    <property type="entry name" value="YaaA"/>
</dbReference>
<protein>
    <recommendedName>
        <fullName evidence="1">UPF0246 protein GCM10007939_19790</fullName>
    </recommendedName>
</protein>
<evidence type="ECO:0000256" key="1">
    <source>
        <dbReference type="HAMAP-Rule" id="MF_00652"/>
    </source>
</evidence>
<dbReference type="EMBL" id="BSNN01000004">
    <property type="protein sequence ID" value="GLQ35696.1"/>
    <property type="molecule type" value="Genomic_DNA"/>
</dbReference>
<dbReference type="NCBIfam" id="NF002542">
    <property type="entry name" value="PRK02101.1-3"/>
    <property type="match status" value="1"/>
</dbReference>
<dbReference type="HAMAP" id="MF_00652">
    <property type="entry name" value="UPF0246"/>
    <property type="match status" value="1"/>
</dbReference>
<comment type="similarity">
    <text evidence="1">Belongs to the UPF0246 family.</text>
</comment>
<evidence type="ECO:0000313" key="2">
    <source>
        <dbReference type="EMBL" id="GLQ35696.1"/>
    </source>
</evidence>
<accession>A0ABQ5VXB5</accession>
<dbReference type="PANTHER" id="PTHR30283">
    <property type="entry name" value="PEROXIDE STRESS RESPONSE PROTEIN YAAA"/>
    <property type="match status" value="1"/>
</dbReference>